<name>A0A813FYF0_POLGL</name>
<reference evidence="1" key="1">
    <citation type="submission" date="2021-02" db="EMBL/GenBank/DDBJ databases">
        <authorList>
            <person name="Dougan E. K."/>
            <person name="Rhodes N."/>
            <person name="Thang M."/>
            <person name="Chan C."/>
        </authorList>
    </citation>
    <scope>NUCLEOTIDE SEQUENCE</scope>
</reference>
<gene>
    <name evidence="1" type="ORF">PGLA1383_LOCUS36307</name>
</gene>
<dbReference type="AlphaFoldDB" id="A0A813FYF0"/>
<keyword evidence="2" id="KW-1185">Reference proteome</keyword>
<accession>A0A813FYF0</accession>
<dbReference type="InterPro" id="IPR032675">
    <property type="entry name" value="LRR_dom_sf"/>
</dbReference>
<dbReference type="Gene3D" id="3.80.10.10">
    <property type="entry name" value="Ribonuclease Inhibitor"/>
    <property type="match status" value="1"/>
</dbReference>
<comment type="caution">
    <text evidence="1">The sequence shown here is derived from an EMBL/GenBank/DDBJ whole genome shotgun (WGS) entry which is preliminary data.</text>
</comment>
<dbReference type="EMBL" id="CAJNNV010026639">
    <property type="protein sequence ID" value="CAE8618704.1"/>
    <property type="molecule type" value="Genomic_DNA"/>
</dbReference>
<organism evidence="1 2">
    <name type="scientific">Polarella glacialis</name>
    <name type="common">Dinoflagellate</name>
    <dbReference type="NCBI Taxonomy" id="89957"/>
    <lineage>
        <taxon>Eukaryota</taxon>
        <taxon>Sar</taxon>
        <taxon>Alveolata</taxon>
        <taxon>Dinophyceae</taxon>
        <taxon>Suessiales</taxon>
        <taxon>Suessiaceae</taxon>
        <taxon>Polarella</taxon>
    </lineage>
</organism>
<evidence type="ECO:0000313" key="2">
    <source>
        <dbReference type="Proteomes" id="UP000654075"/>
    </source>
</evidence>
<proteinExistence type="predicted"/>
<dbReference type="Proteomes" id="UP000654075">
    <property type="component" value="Unassembled WGS sequence"/>
</dbReference>
<sequence>MTQGYQHVFQRQAAQKAQNQANSQGLGWDEHISHTSRGLRVDLSGKNLNDVNLAALVLHLESVLAKCPAHQLAIAHIASLDLSRNPLITDRGIGRHLAPFLCKWSLCKKLRLDCTGIGDGGIQALLDWVAAGYPEELHLSDLCGQVSEAVIFQFLHAIHQRGRYPYQRSDGSWSSLWLRLDNNGLNGCCPSSFVIFVIVDCLLFVL</sequence>
<protein>
    <submittedName>
        <fullName evidence="1">Uncharacterized protein</fullName>
    </submittedName>
</protein>
<evidence type="ECO:0000313" key="1">
    <source>
        <dbReference type="EMBL" id="CAE8618704.1"/>
    </source>
</evidence>
<dbReference type="SUPFAM" id="SSF52047">
    <property type="entry name" value="RNI-like"/>
    <property type="match status" value="1"/>
</dbReference>